<dbReference type="RefSeq" id="WP_066766319.1">
    <property type="nucleotide sequence ID" value="NZ_BMIO01000004.1"/>
</dbReference>
<dbReference type="AlphaFoldDB" id="A0A917DI89"/>
<accession>A0A917DI89</accession>
<keyword evidence="3" id="KW-1185">Reference proteome</keyword>
<comment type="caution">
    <text evidence="2">The sequence shown here is derived from an EMBL/GenBank/DDBJ whole genome shotgun (WGS) entry which is preliminary data.</text>
</comment>
<sequence length="160" mass="17804">MECNYDRDADRRVIEANAGLPRIALIAASHLRVTGKPLVPDGTDFAHALWHLPAVVLAHGTEDDPLFFYANRAALDLFALTGEQLLDMPSRLSAEMPERGERESLLAQVRDRGFIDDYRGVRIASTGQRFRIEAATVWNLVDKGGVRMGQAATFDRWVAL</sequence>
<evidence type="ECO:0000259" key="1">
    <source>
        <dbReference type="Pfam" id="PF08670"/>
    </source>
</evidence>
<feature type="domain" description="MEKHLA" evidence="1">
    <location>
        <begin position="23"/>
        <end position="157"/>
    </location>
</feature>
<evidence type="ECO:0000313" key="3">
    <source>
        <dbReference type="Proteomes" id="UP000598997"/>
    </source>
</evidence>
<protein>
    <submittedName>
        <fullName evidence="2">MEKHLA domain-containing protein</fullName>
    </submittedName>
</protein>
<dbReference type="Pfam" id="PF08670">
    <property type="entry name" value="MEKHLA"/>
    <property type="match status" value="1"/>
</dbReference>
<reference evidence="2 3" key="1">
    <citation type="journal article" date="2014" name="Int. J. Syst. Evol. Microbiol.">
        <title>Complete genome sequence of Corynebacterium casei LMG S-19264T (=DSM 44701T), isolated from a smear-ripened cheese.</title>
        <authorList>
            <consortium name="US DOE Joint Genome Institute (JGI-PGF)"/>
            <person name="Walter F."/>
            <person name="Albersmeier A."/>
            <person name="Kalinowski J."/>
            <person name="Ruckert C."/>
        </authorList>
    </citation>
    <scope>NUCLEOTIDE SEQUENCE [LARGE SCALE GENOMIC DNA]</scope>
    <source>
        <strain evidence="2 3">CGMCC 1.15358</strain>
    </source>
</reference>
<name>A0A917DI89_9SPHN</name>
<dbReference type="Proteomes" id="UP000598997">
    <property type="component" value="Unassembled WGS sequence"/>
</dbReference>
<gene>
    <name evidence="2" type="ORF">GCM10010989_15870</name>
</gene>
<organism evidence="2 3">
    <name type="scientific">Croceicoccus pelagius</name>
    <dbReference type="NCBI Taxonomy" id="1703341"/>
    <lineage>
        <taxon>Bacteria</taxon>
        <taxon>Pseudomonadati</taxon>
        <taxon>Pseudomonadota</taxon>
        <taxon>Alphaproteobacteria</taxon>
        <taxon>Sphingomonadales</taxon>
        <taxon>Erythrobacteraceae</taxon>
        <taxon>Croceicoccus</taxon>
    </lineage>
</organism>
<dbReference type="OrthoDB" id="9794448at2"/>
<proteinExistence type="predicted"/>
<evidence type="ECO:0000313" key="2">
    <source>
        <dbReference type="EMBL" id="GGD42681.1"/>
    </source>
</evidence>
<dbReference type="InterPro" id="IPR013978">
    <property type="entry name" value="MEKHLA"/>
</dbReference>
<dbReference type="EMBL" id="BMIO01000004">
    <property type="protein sequence ID" value="GGD42681.1"/>
    <property type="molecule type" value="Genomic_DNA"/>
</dbReference>